<evidence type="ECO:0000313" key="2">
    <source>
        <dbReference type="EMBL" id="KAA3438071.1"/>
    </source>
</evidence>
<dbReference type="InterPro" id="IPR000182">
    <property type="entry name" value="GNAT_dom"/>
</dbReference>
<gene>
    <name evidence="2" type="ORF">FOA19_12420</name>
</gene>
<dbReference type="EMBL" id="VKKY01000002">
    <property type="protein sequence ID" value="KAA3438071.1"/>
    <property type="molecule type" value="Genomic_DNA"/>
</dbReference>
<reference evidence="2 3" key="1">
    <citation type="submission" date="2019-07" db="EMBL/GenBank/DDBJ databases">
        <title>Rufibacter sp. nov., isolated from lake sediment.</title>
        <authorList>
            <person name="Qu J.-H."/>
        </authorList>
    </citation>
    <scope>NUCLEOTIDE SEQUENCE [LARGE SCALE GENOMIC DNA]</scope>
    <source>
        <strain evidence="2 3">NBS58-1</strain>
    </source>
</reference>
<evidence type="ECO:0000313" key="3">
    <source>
        <dbReference type="Proteomes" id="UP000324133"/>
    </source>
</evidence>
<evidence type="ECO:0000259" key="1">
    <source>
        <dbReference type="PROSITE" id="PS51186"/>
    </source>
</evidence>
<comment type="caution">
    <text evidence="2">The sequence shown here is derived from an EMBL/GenBank/DDBJ whole genome shotgun (WGS) entry which is preliminary data.</text>
</comment>
<keyword evidence="2" id="KW-0808">Transferase</keyword>
<dbReference type="GO" id="GO:0016747">
    <property type="term" value="F:acyltransferase activity, transferring groups other than amino-acyl groups"/>
    <property type="evidence" value="ECO:0007669"/>
    <property type="project" value="InterPro"/>
</dbReference>
<sequence>MYIETERLLIQPLTLAQLKLYAANNGSLEKLLGLRYTPKEIEPDLADALDTYFLRLLPLHQDKYYFYTLWAIVLKKEQTMAGDLCFKGEPDETGEVEIGYGTYPEYQQQGIMREAIDGLLNWCAQRPDISSIIAETETGNTASEKILERNGFHKDCQSRDNTWWKREVKELVDLKI</sequence>
<name>A0A5B6TDT9_9BACT</name>
<dbReference type="Proteomes" id="UP000324133">
    <property type="component" value="Unassembled WGS sequence"/>
</dbReference>
<dbReference type="SUPFAM" id="SSF55729">
    <property type="entry name" value="Acyl-CoA N-acyltransferases (Nat)"/>
    <property type="match status" value="1"/>
</dbReference>
<dbReference type="AlphaFoldDB" id="A0A5B6TDT9"/>
<dbReference type="InterPro" id="IPR051531">
    <property type="entry name" value="N-acetyltransferase"/>
</dbReference>
<proteinExistence type="predicted"/>
<dbReference type="RefSeq" id="WP_149091134.1">
    <property type="nucleotide sequence ID" value="NZ_VKKY01000002.1"/>
</dbReference>
<organism evidence="2 3">
    <name type="scientific">Rufibacter hautae</name>
    <dbReference type="NCBI Taxonomy" id="2595005"/>
    <lineage>
        <taxon>Bacteria</taxon>
        <taxon>Pseudomonadati</taxon>
        <taxon>Bacteroidota</taxon>
        <taxon>Cytophagia</taxon>
        <taxon>Cytophagales</taxon>
        <taxon>Hymenobacteraceae</taxon>
        <taxon>Rufibacter</taxon>
    </lineage>
</organism>
<dbReference type="PROSITE" id="PS51186">
    <property type="entry name" value="GNAT"/>
    <property type="match status" value="1"/>
</dbReference>
<dbReference type="PANTHER" id="PTHR43792">
    <property type="entry name" value="GNAT FAMILY, PUTATIVE (AFU_ORTHOLOGUE AFUA_3G00765)-RELATED-RELATED"/>
    <property type="match status" value="1"/>
</dbReference>
<dbReference type="Gene3D" id="3.40.630.30">
    <property type="match status" value="1"/>
</dbReference>
<accession>A0A5B6TDT9</accession>
<keyword evidence="3" id="KW-1185">Reference proteome</keyword>
<dbReference type="PANTHER" id="PTHR43792:SF13">
    <property type="entry name" value="ACETYLTRANSFERASE"/>
    <property type="match status" value="1"/>
</dbReference>
<protein>
    <submittedName>
        <fullName evidence="2">GNAT family N-acetyltransferase</fullName>
    </submittedName>
</protein>
<dbReference type="InterPro" id="IPR016181">
    <property type="entry name" value="Acyl_CoA_acyltransferase"/>
</dbReference>
<feature type="domain" description="N-acetyltransferase" evidence="1">
    <location>
        <begin position="36"/>
        <end position="175"/>
    </location>
</feature>
<dbReference type="OrthoDB" id="9811523at2"/>
<dbReference type="Pfam" id="PF13302">
    <property type="entry name" value="Acetyltransf_3"/>
    <property type="match status" value="1"/>
</dbReference>